<keyword evidence="8" id="KW-0560">Oxidoreductase</keyword>
<dbReference type="PANTHER" id="PTHR10909">
    <property type="entry name" value="ELECTRON TRANSPORT OXIDOREDUCTASE"/>
    <property type="match status" value="1"/>
</dbReference>
<keyword evidence="5" id="KW-0285">Flavoprotein</keyword>
<dbReference type="Pfam" id="PF02770">
    <property type="entry name" value="Acyl-CoA_dh_M"/>
    <property type="match status" value="1"/>
</dbReference>
<evidence type="ECO:0000259" key="13">
    <source>
        <dbReference type="Pfam" id="PF02770"/>
    </source>
</evidence>
<evidence type="ECO:0000256" key="4">
    <source>
        <dbReference type="ARBA" id="ARBA00012870"/>
    </source>
</evidence>
<dbReference type="InterPro" id="IPR009100">
    <property type="entry name" value="AcylCoA_DH/oxidase_NM_dom_sf"/>
</dbReference>
<dbReference type="InterPro" id="IPR055060">
    <property type="entry name" value="ACOX_C_alpha1"/>
</dbReference>
<evidence type="ECO:0000256" key="10">
    <source>
        <dbReference type="ARBA" id="ARBA00023140"/>
    </source>
</evidence>
<proteinExistence type="inferred from homology"/>
<dbReference type="InterPro" id="IPR006091">
    <property type="entry name" value="Acyl-CoA_Oxase/DH_mid-dom"/>
</dbReference>
<dbReference type="EMBL" id="LHPG02000011">
    <property type="protein sequence ID" value="PRW45454.1"/>
    <property type="molecule type" value="Genomic_DNA"/>
</dbReference>
<evidence type="ECO:0000256" key="6">
    <source>
        <dbReference type="ARBA" id="ARBA00022827"/>
    </source>
</evidence>
<comment type="similarity">
    <text evidence="3">Belongs to the acyl-CoA oxidase family.</text>
</comment>
<dbReference type="CDD" id="cd15482">
    <property type="entry name" value="Sialidase_non-viral"/>
    <property type="match status" value="1"/>
</dbReference>
<dbReference type="SUPFAM" id="SSF56645">
    <property type="entry name" value="Acyl-CoA dehydrogenase NM domain-like"/>
    <property type="match status" value="1"/>
</dbReference>
<organism evidence="15 16">
    <name type="scientific">Chlorella sorokiniana</name>
    <name type="common">Freshwater green alga</name>
    <dbReference type="NCBI Taxonomy" id="3076"/>
    <lineage>
        <taxon>Eukaryota</taxon>
        <taxon>Viridiplantae</taxon>
        <taxon>Chlorophyta</taxon>
        <taxon>core chlorophytes</taxon>
        <taxon>Trebouxiophyceae</taxon>
        <taxon>Chlorellales</taxon>
        <taxon>Chlorellaceae</taxon>
        <taxon>Chlorella clade</taxon>
        <taxon>Chlorella</taxon>
    </lineage>
</organism>
<evidence type="ECO:0000256" key="5">
    <source>
        <dbReference type="ARBA" id="ARBA00022630"/>
    </source>
</evidence>
<reference evidence="15 16" key="1">
    <citation type="journal article" date="2018" name="Plant J.">
        <title>Genome sequences of Chlorella sorokiniana UTEX 1602 and Micractinium conductrix SAG 241.80: implications to maltose excretion by a green alga.</title>
        <authorList>
            <person name="Arriola M.B."/>
            <person name="Velmurugan N."/>
            <person name="Zhang Y."/>
            <person name="Plunkett M.H."/>
            <person name="Hondzo H."/>
            <person name="Barney B.M."/>
        </authorList>
    </citation>
    <scope>NUCLEOTIDE SEQUENCE [LARGE SCALE GENOMIC DNA]</scope>
    <source>
        <strain evidence="16">UTEX 1602</strain>
    </source>
</reference>
<name>A0A2P6TM95_CHLSO</name>
<dbReference type="SUPFAM" id="SSF57184">
    <property type="entry name" value="Growth factor receptor domain"/>
    <property type="match status" value="1"/>
</dbReference>
<dbReference type="InterPro" id="IPR009030">
    <property type="entry name" value="Growth_fac_rcpt_cys_sf"/>
</dbReference>
<dbReference type="SUPFAM" id="SSF50939">
    <property type="entry name" value="Sialidases"/>
    <property type="match status" value="1"/>
</dbReference>
<feature type="domain" description="Acyl-CoA oxidase/dehydrogenase middle" evidence="13">
    <location>
        <begin position="1195"/>
        <end position="1305"/>
    </location>
</feature>
<dbReference type="GO" id="GO:0071949">
    <property type="term" value="F:FAD binding"/>
    <property type="evidence" value="ECO:0007669"/>
    <property type="project" value="InterPro"/>
</dbReference>
<dbReference type="STRING" id="3076.A0A2P6TM95"/>
<keyword evidence="6" id="KW-0274">FAD</keyword>
<dbReference type="Pfam" id="PF22924">
    <property type="entry name" value="ACOX_C_alpha1"/>
    <property type="match status" value="1"/>
</dbReference>
<dbReference type="GO" id="GO:0005777">
    <property type="term" value="C:peroxisome"/>
    <property type="evidence" value="ECO:0007669"/>
    <property type="project" value="UniProtKB-SubCell"/>
</dbReference>
<dbReference type="SUPFAM" id="SSF47203">
    <property type="entry name" value="Acyl-CoA dehydrogenase C-terminal domain-like"/>
    <property type="match status" value="2"/>
</dbReference>
<dbReference type="InterPro" id="IPR036250">
    <property type="entry name" value="AcylCo_DH-like_C"/>
</dbReference>
<protein>
    <recommendedName>
        <fullName evidence="4">acyl-CoA oxidase</fullName>
        <ecNumber evidence="4">1.3.3.6</ecNumber>
    </recommendedName>
</protein>
<evidence type="ECO:0000256" key="7">
    <source>
        <dbReference type="ARBA" id="ARBA00022832"/>
    </source>
</evidence>
<comment type="subcellular location">
    <subcellularLocation>
        <location evidence="2">Peroxisome</location>
    </subcellularLocation>
</comment>
<dbReference type="InterPro" id="IPR012258">
    <property type="entry name" value="Acyl-CoA_oxidase"/>
</dbReference>
<evidence type="ECO:0000259" key="14">
    <source>
        <dbReference type="Pfam" id="PF22924"/>
    </source>
</evidence>
<evidence type="ECO:0000256" key="1">
    <source>
        <dbReference type="ARBA" id="ARBA00001974"/>
    </source>
</evidence>
<evidence type="ECO:0000256" key="9">
    <source>
        <dbReference type="ARBA" id="ARBA00023098"/>
    </source>
</evidence>
<dbReference type="SUPFAM" id="SSF110296">
    <property type="entry name" value="Oligoxyloglucan reducing end-specific cellobiohydrolase"/>
    <property type="match status" value="1"/>
</dbReference>
<dbReference type="GO" id="GO:0003997">
    <property type="term" value="F:acyl-CoA oxidase activity"/>
    <property type="evidence" value="ECO:0007669"/>
    <property type="project" value="UniProtKB-EC"/>
</dbReference>
<dbReference type="InterPro" id="IPR002655">
    <property type="entry name" value="Acyl-CoA_oxidase_C"/>
</dbReference>
<dbReference type="Proteomes" id="UP000239899">
    <property type="component" value="Unassembled WGS sequence"/>
</dbReference>
<evidence type="ECO:0000313" key="15">
    <source>
        <dbReference type="EMBL" id="PRW45454.1"/>
    </source>
</evidence>
<accession>A0A2P6TM95</accession>
<dbReference type="FunFam" id="1.20.140.10:FF:000010">
    <property type="entry name" value="Acyl-coenzyme A oxidase"/>
    <property type="match status" value="1"/>
</dbReference>
<dbReference type="GO" id="GO:0055088">
    <property type="term" value="P:lipid homeostasis"/>
    <property type="evidence" value="ECO:0007669"/>
    <property type="project" value="TreeGrafter"/>
</dbReference>
<evidence type="ECO:0000256" key="3">
    <source>
        <dbReference type="ARBA" id="ARBA00006288"/>
    </source>
</evidence>
<keyword evidence="10" id="KW-0576">Peroxisome</keyword>
<dbReference type="Gene3D" id="2.130.10.10">
    <property type="entry name" value="YVTN repeat-like/Quinoprotein amine dehydrogenase"/>
    <property type="match status" value="3"/>
</dbReference>
<dbReference type="FunFam" id="2.40.110.10:FF:000005">
    <property type="entry name" value="Acyl-coenzyme A oxidase"/>
    <property type="match status" value="1"/>
</dbReference>
<sequence length="1885" mass="198020">MLDANLFYMVGASGTVWRTKDGGTTWEDASFTRTASTLTAVVVWGTAAAHNVLIGSRGYMMLSTDSGQTYRPCSPGVLTTTSDTISGFQLLPGPPQTILAWAIMGSSGTKGAVTNAPETYYTGSGGQSWAKASVPGADYPGALAVRGGRFLAGIQTSSGATTGNLFWAGGVPNCASFDNSTFTCTTCATGSTLDDSKTLCTPCDSNCATFGTDGTCCTACQPGFVLSSDTCSACPGTQGVQAFNATVNQCDASSCRPGYSLNGTSCLPCTDTNCRQFRSGCTCSACQPGWAMDATAVCSVAVPVWTAGTVPWAGSLAPTALNAAAVLNGSVMVAVGNSVSAASSTTSTILRSADGGATWADVGVAPKAALNGVAAAPGGGEVLWAVGNQITSKSLLLKSTNAGLTWTQVTTSFTTQPNMAGVSFKEGEPNTTYFGGSNSRLWRTTDRGNRNMRAALGFGTTIIVVGETGAFVRSTDSGSNFAVPTLPAGWGTTPCFDLQLVPGAPSTILAFCLIGSRARLLKSTDGGASWSITGNFPTRPGGSTAESLPPFSGRFLDASRGFMIAGSVAFAATYVYYTADGGNSWTGQTVTGCYSAAGDCAFYQEAPISRMAWSGSRGMAVNALTSNGASTPALISSVYTTCTIPSCAAYDPANSCLCQACADGFTKSADGMACCNAITGCGTYDGNCRCTACATGRLNAYNTLCCTIVTNCTTYDDMSCACTACSFGVPVDAGSQCCTAVSNCTAYDDTTCGCTACDAGFKLEGASCAACDGSEVANCATSLAAHKCLCDTCGQDYQLSGDKKSCSLCPDVSNCGTMKADSCQGCDTCLAGHERSADNMTCTQCSVTNCTTYTTDTCTCTACDAGLKLDGASCVACDGSEVANCATSLAANKCLCDTCGQDYQPSGDKKSCSLNPSPPPPTACALPTKAQPFAASTKALTATAHTLRVNCTGPSYMSALPCGSGAGLHLGSLDSLGAEQWVLEDARPAGSTSPDLLVRIRTAIQPQCSWYLGAPASCAGGAAVQLYSGSNAAAATVWRLECRLAKLRSHLLAPAAVGAEAVQPGPNHTSAQDVQSELQTLLEHDSWQERATMKELMRSELFVPRYAIPLEEERELALRRLQVLCRSGCFRIEDFRSDPMRIFAAHEVAAFADVSMATKMTVQFNLFGGTVLKLGTARHHDLLLRGITSLDDIGCFALTELGFGNNAVEMETTATFDAASDEFVIHTPTPLGQKYWITNSAVHAHWAVVFAQLLIGGTNHGIHGFLVPIRSKQDMKPMPGVRIEDMGHKMGCNGVDNGKLWFDHVRVPRSALLDAFSQVERNGSFRSDIPRARDRFLKVADQLLSGRVCIASMMQSGAKMSLTIAYHYAASRLCVGPTGKSDTPILAYQLQQRALTPLLATTIALNLGLNYVKERWAAASGFAGQRVDGDTAREVVMLCCSIKPLCGWNNEDCATTARERCGGQGYLSCNRFGSILGFAHAGITAEGDNRVLFQKVAKELTASVHMPAVRSRLAAAQQRPPTVTAGNLESLEVLQQLFTMREGRLLAQLLAAMKTANSGQQVFEVWMTQQSDTVQHTAQAYAEREVLGACARTLAGQAGGQPLSPTLRDLLQPVVTLYALYRLEQDLAWFMCEGLLPVEAGRAVPDAVRRLCAQLAPRWRTLVASFGIPEHLIAAPIAGDWARYNETDNRGELLGEACRVQTERVSVPGFGRLATEPRSATGAAPDEPTLWEQELTFEVGPTQEPKQLRAALYAVSPGEAPGTDEFIGSGSLNLAHLEEVQAQHALRIPLVSGAGAHLADLSLSLRFFHSRSPGRQRDAEGREYLDEALFDAGPMQAARLLNERHPRSPTASPRPGSPRIKPPLKDPLVPELQASVRTPLADEKK</sequence>
<dbReference type="EC" id="1.3.3.6" evidence="4"/>
<comment type="caution">
    <text evidence="15">The sequence shown here is derived from an EMBL/GenBank/DDBJ whole genome shotgun (WGS) entry which is preliminary data.</text>
</comment>
<dbReference type="InterPro" id="IPR036278">
    <property type="entry name" value="Sialidase_sf"/>
</dbReference>
<dbReference type="InterPro" id="IPR015943">
    <property type="entry name" value="WD40/YVTN_repeat-like_dom_sf"/>
</dbReference>
<keyword evidence="9" id="KW-0443">Lipid metabolism</keyword>
<evidence type="ECO:0000256" key="2">
    <source>
        <dbReference type="ARBA" id="ARBA00004275"/>
    </source>
</evidence>
<evidence type="ECO:0000256" key="8">
    <source>
        <dbReference type="ARBA" id="ARBA00023002"/>
    </source>
</evidence>
<feature type="region of interest" description="Disordered" evidence="11">
    <location>
        <begin position="1841"/>
        <end position="1885"/>
    </location>
</feature>
<evidence type="ECO:0000256" key="11">
    <source>
        <dbReference type="SAM" id="MobiDB-lite"/>
    </source>
</evidence>
<feature type="domain" description="Acyl-CoA oxidase C-alpha1" evidence="14">
    <location>
        <begin position="1343"/>
        <end position="1500"/>
    </location>
</feature>
<dbReference type="PANTHER" id="PTHR10909:SF382">
    <property type="entry name" value="ACYL-COENZYME A OXIDASE"/>
    <property type="match status" value="1"/>
</dbReference>
<dbReference type="OrthoDB" id="538336at2759"/>
<feature type="domain" description="Acyl-CoA oxidase C-terminal" evidence="12">
    <location>
        <begin position="1531"/>
        <end position="1678"/>
    </location>
</feature>
<evidence type="ECO:0000259" key="12">
    <source>
        <dbReference type="Pfam" id="PF01756"/>
    </source>
</evidence>
<dbReference type="GO" id="GO:0033540">
    <property type="term" value="P:fatty acid beta-oxidation using acyl-CoA oxidase"/>
    <property type="evidence" value="ECO:0007669"/>
    <property type="project" value="TreeGrafter"/>
</dbReference>
<gene>
    <name evidence="15" type="ORF">C2E21_5786</name>
</gene>
<comment type="cofactor">
    <cofactor evidence="1">
        <name>FAD</name>
        <dbReference type="ChEBI" id="CHEBI:57692"/>
    </cofactor>
</comment>
<dbReference type="InterPro" id="IPR046373">
    <property type="entry name" value="Acyl-CoA_Oxase/DH_mid-dom_sf"/>
</dbReference>
<dbReference type="Gene3D" id="2.40.110.10">
    <property type="entry name" value="Butyryl-CoA Dehydrogenase, subunit A, domain 2"/>
    <property type="match status" value="1"/>
</dbReference>
<dbReference type="Gene3D" id="1.20.140.10">
    <property type="entry name" value="Butyryl-CoA Dehydrogenase, subunit A, domain 3"/>
    <property type="match status" value="2"/>
</dbReference>
<keyword evidence="16" id="KW-1185">Reference proteome</keyword>
<dbReference type="Pfam" id="PF01756">
    <property type="entry name" value="ACOX"/>
    <property type="match status" value="1"/>
</dbReference>
<dbReference type="GO" id="GO:0005504">
    <property type="term" value="F:fatty acid binding"/>
    <property type="evidence" value="ECO:0007669"/>
    <property type="project" value="TreeGrafter"/>
</dbReference>
<evidence type="ECO:0000313" key="16">
    <source>
        <dbReference type="Proteomes" id="UP000239899"/>
    </source>
</evidence>
<keyword evidence="7" id="KW-0276">Fatty acid metabolism</keyword>